<dbReference type="HOGENOM" id="CLU_033979_0_0_9"/>
<organism evidence="3 4">
    <name type="scientific">Pelotomaculum thermopropionicum (strain DSM 13744 / JCM 10971 / SI)</name>
    <dbReference type="NCBI Taxonomy" id="370438"/>
    <lineage>
        <taxon>Bacteria</taxon>
        <taxon>Bacillati</taxon>
        <taxon>Bacillota</taxon>
        <taxon>Clostridia</taxon>
        <taxon>Eubacteriales</taxon>
        <taxon>Desulfotomaculaceae</taxon>
        <taxon>Pelotomaculum</taxon>
    </lineage>
</organism>
<name>A5D206_PELTS</name>
<keyword evidence="4" id="KW-1185">Reference proteome</keyword>
<feature type="chain" id="PRO_5002680801" description="YcdB/YcdC repeated domain-containing protein" evidence="1">
    <location>
        <begin position="23"/>
        <end position="585"/>
    </location>
</feature>
<evidence type="ECO:0000313" key="3">
    <source>
        <dbReference type="EMBL" id="BAF59738.1"/>
    </source>
</evidence>
<proteinExistence type="predicted"/>
<dbReference type="eggNOG" id="ENOG502Z8UD">
    <property type="taxonomic scope" value="Bacteria"/>
</dbReference>
<keyword evidence="1" id="KW-0732">Signal</keyword>
<gene>
    <name evidence="3" type="ordered locus">PTH_1557</name>
</gene>
<dbReference type="STRING" id="370438.PTH_1557"/>
<accession>A5D206</accession>
<dbReference type="KEGG" id="pth:PTH_1557"/>
<feature type="domain" description="YcdB/YcdC repeated" evidence="2">
    <location>
        <begin position="58"/>
        <end position="221"/>
    </location>
</feature>
<evidence type="ECO:0000313" key="4">
    <source>
        <dbReference type="Proteomes" id="UP000006556"/>
    </source>
</evidence>
<evidence type="ECO:0000259" key="2">
    <source>
        <dbReference type="Pfam" id="PF16244"/>
    </source>
</evidence>
<dbReference type="EMBL" id="AP009389">
    <property type="protein sequence ID" value="BAF59738.1"/>
    <property type="molecule type" value="Genomic_DNA"/>
</dbReference>
<evidence type="ECO:0000256" key="1">
    <source>
        <dbReference type="SAM" id="SignalP"/>
    </source>
</evidence>
<dbReference type="AlphaFoldDB" id="A5D206"/>
<dbReference type="Proteomes" id="UP000006556">
    <property type="component" value="Chromosome"/>
</dbReference>
<protein>
    <recommendedName>
        <fullName evidence="2">YcdB/YcdC repeated domain-containing protein</fullName>
    </recommendedName>
</protein>
<reference evidence="4" key="1">
    <citation type="journal article" date="2008" name="Genome Res.">
        <title>The genome of Pelotomaculum thermopropionicum reveals niche-associated evolution in anaerobic microbiota.</title>
        <authorList>
            <person name="Kosaka T."/>
            <person name="Kato S."/>
            <person name="Shimoyama T."/>
            <person name="Ishii S."/>
            <person name="Abe T."/>
            <person name="Watanabe K."/>
        </authorList>
    </citation>
    <scope>NUCLEOTIDE SEQUENCE [LARGE SCALE GENOMIC DNA]</scope>
    <source>
        <strain evidence="4">DSM 13744 / JCM 10971 / SI</strain>
    </source>
</reference>
<feature type="signal peptide" evidence="1">
    <location>
        <begin position="1"/>
        <end position="22"/>
    </location>
</feature>
<sequence>MFKRTTAAVLTVGMLLATPAWAAEKEASSVQEVKGGVEIVQSKSGTAGQPVPKVELNEKQRQALEKIYQIVPELKELSVESVHDEGEAAWGVTLSDRAGETAPGIMHAYAILVFETDTGELISLDIQNPDWASVELPPPGLAKEKAAEFARQVLGDKMKDYQMSDEISHCGGGSRDDKGNEILWNYASVQFYRLVNGIPLLNSGFRVNVDVAGHVTEYYTEGFYEKNDGAKDGGPDPALFPDPSQAMTREAAEKTFAGLLEMKLNYVERQPLKYPVFGSKKVETRPVLMYTPLNYTLIDAVTGKPLDGFQEQPQTSRISLVGEGRKLIAGTPEEAASLLAGEVGIDMTGMNFENVEEREALFAPEVKIKEYYWRSEPQIGPDGRPDHSTMRFLHLSAVADTGRVVGFNLQDESGRGKKAVVSREAAQETAVQFMQRYLDKGAAELEMHVYPLHEESIPEWVDKSKLEGDGQRPEFHFTFTRTHQGIPVSDRSYSVTVDGLTGRITAFYDGNSSSAVALPDSKNVVTAEAAKAEFLKSHPLRLFYLWPEYFGQKAPNPLLVYMPDYGGSWGYIDALTGKTVRVEMN</sequence>
<feature type="domain" description="YcdB/YcdC repeated" evidence="2">
    <location>
        <begin position="370"/>
        <end position="508"/>
    </location>
</feature>
<dbReference type="Pfam" id="PF16244">
    <property type="entry name" value="DUF4901"/>
    <property type="match status" value="2"/>
</dbReference>
<dbReference type="InterPro" id="IPR032599">
    <property type="entry name" value="YcdB/YcdC_rep_domain"/>
</dbReference>